<evidence type="ECO:0000256" key="4">
    <source>
        <dbReference type="ARBA" id="ARBA00022777"/>
    </source>
</evidence>
<dbReference type="Gene3D" id="3.30.200.20">
    <property type="entry name" value="Phosphorylase Kinase, domain 1"/>
    <property type="match status" value="1"/>
</dbReference>
<evidence type="ECO:0000256" key="5">
    <source>
        <dbReference type="ARBA" id="ARBA00022840"/>
    </source>
</evidence>
<dbReference type="Proteomes" id="UP000562929">
    <property type="component" value="Unassembled WGS sequence"/>
</dbReference>
<evidence type="ECO:0000256" key="7">
    <source>
        <dbReference type="SAM" id="MobiDB-lite"/>
    </source>
</evidence>
<dbReference type="PANTHER" id="PTHR43895">
    <property type="entry name" value="CALCIUM/CALMODULIN-DEPENDENT PROTEIN KINASE KINASE-RELATED"/>
    <property type="match status" value="1"/>
</dbReference>
<dbReference type="Gene3D" id="1.10.510.10">
    <property type="entry name" value="Transferase(Phosphotransferase) domain 1"/>
    <property type="match status" value="1"/>
</dbReference>
<dbReference type="InterPro" id="IPR011009">
    <property type="entry name" value="Kinase-like_dom_sf"/>
</dbReference>
<keyword evidence="1" id="KW-0723">Serine/threonine-protein kinase</keyword>
<feature type="domain" description="Protein kinase" evidence="8">
    <location>
        <begin position="81"/>
        <end position="376"/>
    </location>
</feature>
<dbReference type="PROSITE" id="PS00108">
    <property type="entry name" value="PROTEIN_KINASE_ST"/>
    <property type="match status" value="1"/>
</dbReference>
<feature type="compositionally biased region" description="Basic and acidic residues" evidence="7">
    <location>
        <begin position="470"/>
        <end position="486"/>
    </location>
</feature>
<evidence type="ECO:0000256" key="1">
    <source>
        <dbReference type="ARBA" id="ARBA00022527"/>
    </source>
</evidence>
<keyword evidence="5 6" id="KW-0067">ATP-binding</keyword>
<feature type="compositionally biased region" description="Basic and acidic residues" evidence="7">
    <location>
        <begin position="23"/>
        <end position="35"/>
    </location>
</feature>
<dbReference type="GO" id="GO:0005737">
    <property type="term" value="C:cytoplasm"/>
    <property type="evidence" value="ECO:0007669"/>
    <property type="project" value="TreeGrafter"/>
</dbReference>
<dbReference type="InterPro" id="IPR000719">
    <property type="entry name" value="Prot_kinase_dom"/>
</dbReference>
<feature type="region of interest" description="Disordered" evidence="7">
    <location>
        <begin position="604"/>
        <end position="645"/>
    </location>
</feature>
<dbReference type="GO" id="GO:0004674">
    <property type="term" value="F:protein serine/threonine kinase activity"/>
    <property type="evidence" value="ECO:0007669"/>
    <property type="project" value="UniProtKB-KW"/>
</dbReference>
<evidence type="ECO:0000256" key="6">
    <source>
        <dbReference type="PROSITE-ProRule" id="PRU10141"/>
    </source>
</evidence>
<comment type="caution">
    <text evidence="9">The sequence shown here is derived from an EMBL/GenBank/DDBJ whole genome shotgun (WGS) entry which is preliminary data.</text>
</comment>
<gene>
    <name evidence="9" type="ORF">GQ602_004995</name>
</gene>
<dbReference type="CDD" id="cd14008">
    <property type="entry name" value="STKc_LKB1_CaMKK"/>
    <property type="match status" value="1"/>
</dbReference>
<feature type="region of interest" description="Disordered" evidence="7">
    <location>
        <begin position="470"/>
        <end position="493"/>
    </location>
</feature>
<sequence>MASPAPDNEPKTTETSPRIAVHRSSDEDGASERSMRRFASPMRQHRRTLSAHREIKETLDAHVDFANDESDGRSYQQVNQYIIAEEIGRGSFGSVHLAMDQFGKEFAVKEFSKTRLRKRAQSNLLRLGPRGLPRHVLAHDGPMSPQLKSLRTEEKKDALFFIREEIAIMKKLDHPNLVQLIELLDDPEEDSLYMVLEMCKKGVVLTLGLEGDAKPYDNETCRCLFRDLILGIEYLHSQGVIHRDIKPDNLLLSEDDVLKVSDFGVSEMFEKPGEMMTAKSAGSPAFLPPELCGRHREVSGTAADIWSMGVSLYCLKFGRLPFDRASALEIYEAIKSEDAKMPDDEDPKFVDLLRKILDKDPDTRITMADLRVHPWVTKDGTDPLLSAEENCAHQVEPPNELELNRAITRKMNHLMCVVKAIRKFKTQLDQIRQRALACEEDTMERTEEPMVQETIETIAHRRRSLLARIEKAQGEQDGRGARDDGKTTAGDAEPLLLGIGTGSRDDFAMDAATPDVVADSPKMVDYDIYDRAYEDAVERQLRASRLGRPTLYLTKFVKEAENLSQVVNKCVEEAENRIVQGAEDNKLVREAERKMIKEAGRLDGLVDKGGTGQMRADVRQQGRKLRRHLAGLSGAQGAETQSEGE</sequence>
<dbReference type="EMBL" id="JAACLJ010000005">
    <property type="protein sequence ID" value="KAF4585690.1"/>
    <property type="molecule type" value="Genomic_DNA"/>
</dbReference>
<dbReference type="AlphaFoldDB" id="A0A8H4VCK2"/>
<protein>
    <submittedName>
        <fullName evidence="9">CMKK2 protein</fullName>
    </submittedName>
</protein>
<keyword evidence="4" id="KW-0418">Kinase</keyword>
<dbReference type="SMART" id="SM00220">
    <property type="entry name" value="S_TKc"/>
    <property type="match status" value="1"/>
</dbReference>
<organism evidence="9 10">
    <name type="scientific">Ophiocordyceps camponoti-floridani</name>
    <dbReference type="NCBI Taxonomy" id="2030778"/>
    <lineage>
        <taxon>Eukaryota</taxon>
        <taxon>Fungi</taxon>
        <taxon>Dikarya</taxon>
        <taxon>Ascomycota</taxon>
        <taxon>Pezizomycotina</taxon>
        <taxon>Sordariomycetes</taxon>
        <taxon>Hypocreomycetidae</taxon>
        <taxon>Hypocreales</taxon>
        <taxon>Ophiocordycipitaceae</taxon>
        <taxon>Ophiocordyceps</taxon>
    </lineage>
</organism>
<dbReference type="FunFam" id="1.10.510.10:FF:000995">
    <property type="entry name" value="BcCMK3, calcium/calmodulin-dependent protein kinase"/>
    <property type="match status" value="1"/>
</dbReference>
<reference evidence="9 10" key="1">
    <citation type="journal article" date="2020" name="G3 (Bethesda)">
        <title>Genetic Underpinnings of Host Manipulation by Ophiocordyceps as Revealed by Comparative Transcriptomics.</title>
        <authorList>
            <person name="Will I."/>
            <person name="Das B."/>
            <person name="Trinh T."/>
            <person name="Brachmann A."/>
            <person name="Ohm R.A."/>
            <person name="de Bekker C."/>
        </authorList>
    </citation>
    <scope>NUCLEOTIDE SEQUENCE [LARGE SCALE GENOMIC DNA]</scope>
    <source>
        <strain evidence="9 10">EC05</strain>
    </source>
</reference>
<dbReference type="InterPro" id="IPR008271">
    <property type="entry name" value="Ser/Thr_kinase_AS"/>
</dbReference>
<dbReference type="OrthoDB" id="68483at2759"/>
<keyword evidence="3 6" id="KW-0547">Nucleotide-binding</keyword>
<dbReference type="Pfam" id="PF00069">
    <property type="entry name" value="Pkinase"/>
    <property type="match status" value="1"/>
</dbReference>
<feature type="binding site" evidence="6">
    <location>
        <position position="109"/>
    </location>
    <ligand>
        <name>ATP</name>
        <dbReference type="ChEBI" id="CHEBI:30616"/>
    </ligand>
</feature>
<feature type="region of interest" description="Disordered" evidence="7">
    <location>
        <begin position="1"/>
        <end position="49"/>
    </location>
</feature>
<dbReference type="PROSITE" id="PS00107">
    <property type="entry name" value="PROTEIN_KINASE_ATP"/>
    <property type="match status" value="1"/>
</dbReference>
<dbReference type="FunFam" id="3.30.200.20:FF:000447">
    <property type="entry name" value="Calcium/calmodulin dependent protein kinase"/>
    <property type="match status" value="1"/>
</dbReference>
<dbReference type="GO" id="GO:0005524">
    <property type="term" value="F:ATP binding"/>
    <property type="evidence" value="ECO:0007669"/>
    <property type="project" value="UniProtKB-UniRule"/>
</dbReference>
<evidence type="ECO:0000313" key="9">
    <source>
        <dbReference type="EMBL" id="KAF4585690.1"/>
    </source>
</evidence>
<keyword evidence="2" id="KW-0808">Transferase</keyword>
<dbReference type="InterPro" id="IPR017441">
    <property type="entry name" value="Protein_kinase_ATP_BS"/>
</dbReference>
<evidence type="ECO:0000256" key="2">
    <source>
        <dbReference type="ARBA" id="ARBA00022679"/>
    </source>
</evidence>
<dbReference type="SUPFAM" id="SSF56112">
    <property type="entry name" value="Protein kinase-like (PK-like)"/>
    <property type="match status" value="1"/>
</dbReference>
<keyword evidence="10" id="KW-1185">Reference proteome</keyword>
<evidence type="ECO:0000256" key="3">
    <source>
        <dbReference type="ARBA" id="ARBA00022741"/>
    </source>
</evidence>
<dbReference type="PANTHER" id="PTHR43895:SF150">
    <property type="entry name" value="SERINE_THREONINE-PROTEIN KINASE STK11"/>
    <property type="match status" value="1"/>
</dbReference>
<dbReference type="GO" id="GO:0007165">
    <property type="term" value="P:signal transduction"/>
    <property type="evidence" value="ECO:0007669"/>
    <property type="project" value="TreeGrafter"/>
</dbReference>
<accession>A0A8H4VCK2</accession>
<name>A0A8H4VCK2_9HYPO</name>
<evidence type="ECO:0000313" key="10">
    <source>
        <dbReference type="Proteomes" id="UP000562929"/>
    </source>
</evidence>
<evidence type="ECO:0000259" key="8">
    <source>
        <dbReference type="PROSITE" id="PS50011"/>
    </source>
</evidence>
<dbReference type="PROSITE" id="PS50011">
    <property type="entry name" value="PROTEIN_KINASE_DOM"/>
    <property type="match status" value="1"/>
</dbReference>
<proteinExistence type="predicted"/>